<dbReference type="Proteomes" id="UP000838756">
    <property type="component" value="Unassembled WGS sequence"/>
</dbReference>
<comment type="caution">
    <text evidence="1">The sequence shown here is derived from an EMBL/GenBank/DDBJ whole genome shotgun (WGS) entry which is preliminary data.</text>
</comment>
<dbReference type="EMBL" id="CAKXAJ010005509">
    <property type="protein sequence ID" value="CAH2209157.1"/>
    <property type="molecule type" value="Genomic_DNA"/>
</dbReference>
<keyword evidence="2" id="KW-1185">Reference proteome</keyword>
<evidence type="ECO:0000313" key="1">
    <source>
        <dbReference type="EMBL" id="CAH2209157.1"/>
    </source>
</evidence>
<protein>
    <submittedName>
        <fullName evidence="1">Jg21772 protein</fullName>
    </submittedName>
</protein>
<organism evidence="1 2">
    <name type="scientific">Pararge aegeria aegeria</name>
    <dbReference type="NCBI Taxonomy" id="348720"/>
    <lineage>
        <taxon>Eukaryota</taxon>
        <taxon>Metazoa</taxon>
        <taxon>Ecdysozoa</taxon>
        <taxon>Arthropoda</taxon>
        <taxon>Hexapoda</taxon>
        <taxon>Insecta</taxon>
        <taxon>Pterygota</taxon>
        <taxon>Neoptera</taxon>
        <taxon>Endopterygota</taxon>
        <taxon>Lepidoptera</taxon>
        <taxon>Glossata</taxon>
        <taxon>Ditrysia</taxon>
        <taxon>Papilionoidea</taxon>
        <taxon>Nymphalidae</taxon>
        <taxon>Satyrinae</taxon>
        <taxon>Satyrini</taxon>
        <taxon>Parargina</taxon>
        <taxon>Pararge</taxon>
    </lineage>
</organism>
<feature type="non-terminal residue" evidence="1">
    <location>
        <position position="54"/>
    </location>
</feature>
<dbReference type="AlphaFoldDB" id="A0A8S4QG16"/>
<proteinExistence type="predicted"/>
<name>A0A8S4QG16_9NEOP</name>
<evidence type="ECO:0000313" key="2">
    <source>
        <dbReference type="Proteomes" id="UP000838756"/>
    </source>
</evidence>
<sequence>LMATGLVNNDVERRPQESNGRLYLVAVLDTANTASDIVLCRIPVAFCCLHHQFD</sequence>
<gene>
    <name evidence="1" type="primary">jg21772</name>
    <name evidence="1" type="ORF">PAEG_LOCUS1559</name>
</gene>
<reference evidence="1" key="1">
    <citation type="submission" date="2022-03" db="EMBL/GenBank/DDBJ databases">
        <authorList>
            <person name="Lindestad O."/>
        </authorList>
    </citation>
    <scope>NUCLEOTIDE SEQUENCE</scope>
</reference>
<accession>A0A8S4QG16</accession>